<dbReference type="RefSeq" id="WP_193951712.1">
    <property type="nucleotide sequence ID" value="NZ_JADEYS010000002.1"/>
</dbReference>
<reference evidence="1" key="1">
    <citation type="submission" date="2020-10" db="EMBL/GenBank/DDBJ databases">
        <title>Bacterium isolated from coastal waters sediment.</title>
        <authorList>
            <person name="Chen R.-J."/>
            <person name="Lu D.-C."/>
            <person name="Zhu K.-L."/>
            <person name="Du Z.-J."/>
        </authorList>
    </citation>
    <scope>NUCLEOTIDE SEQUENCE</scope>
    <source>
        <strain evidence="1">N1Y112</strain>
    </source>
</reference>
<evidence type="ECO:0000313" key="1">
    <source>
        <dbReference type="EMBL" id="MBE9396159.1"/>
    </source>
</evidence>
<proteinExistence type="predicted"/>
<dbReference type="EMBL" id="JADEYS010000002">
    <property type="protein sequence ID" value="MBE9396159.1"/>
    <property type="molecule type" value="Genomic_DNA"/>
</dbReference>
<protein>
    <submittedName>
        <fullName evidence="1">Chemotaxis protein</fullName>
    </submittedName>
</protein>
<name>A0A8J7FAQ8_9GAMM</name>
<dbReference type="Proteomes" id="UP000640333">
    <property type="component" value="Unassembled WGS sequence"/>
</dbReference>
<dbReference type="Gene3D" id="6.10.250.3200">
    <property type="match status" value="1"/>
</dbReference>
<sequence>MAAHTYSYFVVAAVIAARLEKATRIARHLSITASNARALAFRAGEGASGFRPLTDYIHRLADLTVSSSSRINHLASELSRTAAEKERAERALRHFVDVGERAKDSPFIDSLQPVFERTSQRQCVLRDAYNSQIKLLTSELDTLEGELRAAGVLATMSRVEALQADGVYQQALNNVADNVESVTASIKKHIQSSQTLVQQLTQELS</sequence>
<accession>A0A8J7FAQ8</accession>
<gene>
    <name evidence="1" type="ORF">IOQ59_02665</name>
</gene>
<organism evidence="1 2">
    <name type="scientific">Pontibacterium sinense</name>
    <dbReference type="NCBI Taxonomy" id="2781979"/>
    <lineage>
        <taxon>Bacteria</taxon>
        <taxon>Pseudomonadati</taxon>
        <taxon>Pseudomonadota</taxon>
        <taxon>Gammaproteobacteria</taxon>
        <taxon>Oceanospirillales</taxon>
        <taxon>Oceanospirillaceae</taxon>
        <taxon>Pontibacterium</taxon>
    </lineage>
</organism>
<dbReference type="AlphaFoldDB" id="A0A8J7FAQ8"/>
<comment type="caution">
    <text evidence="1">The sequence shown here is derived from an EMBL/GenBank/DDBJ whole genome shotgun (WGS) entry which is preliminary data.</text>
</comment>
<evidence type="ECO:0000313" key="2">
    <source>
        <dbReference type="Proteomes" id="UP000640333"/>
    </source>
</evidence>
<keyword evidence="2" id="KW-1185">Reference proteome</keyword>